<feature type="region of interest" description="Disordered" evidence="1">
    <location>
        <begin position="69"/>
        <end position="96"/>
    </location>
</feature>
<dbReference type="Gene3D" id="3.30.530.20">
    <property type="match status" value="1"/>
</dbReference>
<evidence type="ECO:0008006" key="4">
    <source>
        <dbReference type="Google" id="ProtNLM"/>
    </source>
</evidence>
<dbReference type="InterPro" id="IPR023393">
    <property type="entry name" value="START-like_dom_sf"/>
</dbReference>
<name>A0A6V7S6F8_PLAVN</name>
<sequence>MKSDSDNKSVSTNDDRNENDEINPNKKMIDDPDNQTNKQIINSSDDLKFPKNLYISHSVKILIPNLKKERSNEKEAYNNKRETQNDEEKKQENTDTPILKNNVKNFNVLNNVYKNFKIYENEIEQAEEEKMNDEDNIDLGLNNLVKRIDSIKINNGVSEIYNDILEGINNFNLYKIRKSYYCIKDIFLKKYNNDKMIKTFMENELVSEILYRYKIVKKMGIIFNIIVEDPEGCALNYSVISKKKRKKFISDYMIDLIDINGKTHPQKSVIPVNEHSDSCSNNTKDENKNGASCNNLNGANQRPISEENNFNDTKNYENITLLCEQLLYENSKKKEIAAIEEGKHIKNSYIDFNHFQLAYEDTNNSLHFFITKNEFNDIEKKANSFKAHNNNNSNSLITKDENKQGSINTYMYFYLNLTIPSNFSYVVATIVESGVFQLWFPFYTFPLRLGVSECKILNSRKFGDKIIYTRIATPWIMNDRYVLFDTWVCEDLEFSKGIYIYTSSVADNLENIDLGDDINKCDEVNITMYGLILPKSQEETEVKYYIEISPNMHASEFIISFLTKVFAKRCISQFFTACKNFETNEEYIEEMQKHSEFYDQLKKVVEECKIYN</sequence>
<gene>
    <name evidence="2" type="ORF">PVBDA_1001240</name>
</gene>
<evidence type="ECO:0000256" key="1">
    <source>
        <dbReference type="SAM" id="MobiDB-lite"/>
    </source>
</evidence>
<reference evidence="2 3" key="1">
    <citation type="submission" date="2020-08" db="EMBL/GenBank/DDBJ databases">
        <authorList>
            <person name="Ramaprasad A."/>
        </authorList>
    </citation>
    <scope>NUCLEOTIDE SEQUENCE [LARGE SCALE GENOMIC DNA]</scope>
</reference>
<organism evidence="2 3">
    <name type="scientific">Plasmodium vinckei brucechwatti</name>
    <dbReference type="NCBI Taxonomy" id="119398"/>
    <lineage>
        <taxon>Eukaryota</taxon>
        <taxon>Sar</taxon>
        <taxon>Alveolata</taxon>
        <taxon>Apicomplexa</taxon>
        <taxon>Aconoidasida</taxon>
        <taxon>Haemosporida</taxon>
        <taxon>Plasmodiidae</taxon>
        <taxon>Plasmodium</taxon>
        <taxon>Plasmodium (Vinckeia)</taxon>
    </lineage>
</organism>
<dbReference type="Proteomes" id="UP000515550">
    <property type="component" value="Chromosome PVBDA_10"/>
</dbReference>
<dbReference type="SUPFAM" id="SSF55961">
    <property type="entry name" value="Bet v1-like"/>
    <property type="match status" value="1"/>
</dbReference>
<evidence type="ECO:0000313" key="2">
    <source>
        <dbReference type="EMBL" id="CAD2093171.1"/>
    </source>
</evidence>
<dbReference type="AlphaFoldDB" id="A0A6V7S6F8"/>
<accession>A0A6V7S6F8</accession>
<proteinExistence type="predicted"/>
<feature type="region of interest" description="Disordered" evidence="1">
    <location>
        <begin position="271"/>
        <end position="309"/>
    </location>
</feature>
<feature type="region of interest" description="Disordered" evidence="1">
    <location>
        <begin position="1"/>
        <end position="40"/>
    </location>
</feature>
<dbReference type="VEuPathDB" id="PlasmoDB:PVBDA_1001240"/>
<evidence type="ECO:0000313" key="3">
    <source>
        <dbReference type="Proteomes" id="UP000515550"/>
    </source>
</evidence>
<dbReference type="EMBL" id="LR865388">
    <property type="protein sequence ID" value="CAD2093171.1"/>
    <property type="molecule type" value="Genomic_DNA"/>
</dbReference>
<feature type="compositionally biased region" description="Basic and acidic residues" evidence="1">
    <location>
        <begin position="69"/>
        <end position="93"/>
    </location>
</feature>
<protein>
    <recommendedName>
        <fullName evidence="4">START domain-containing protein</fullName>
    </recommendedName>
</protein>
<feature type="compositionally biased region" description="Polar residues" evidence="1">
    <location>
        <begin position="289"/>
        <end position="309"/>
    </location>
</feature>